<keyword evidence="4 9" id="KW-0812">Transmembrane</keyword>
<name>A0A0R1Q7Y1_9LACO</name>
<evidence type="ECO:0000256" key="5">
    <source>
        <dbReference type="ARBA" id="ARBA00022741"/>
    </source>
</evidence>
<organism evidence="12 13">
    <name type="scientific">Liquorilactobacillus uvarum DSM 19971</name>
    <dbReference type="NCBI Taxonomy" id="1423812"/>
    <lineage>
        <taxon>Bacteria</taxon>
        <taxon>Bacillati</taxon>
        <taxon>Bacillota</taxon>
        <taxon>Bacilli</taxon>
        <taxon>Lactobacillales</taxon>
        <taxon>Lactobacillaceae</taxon>
        <taxon>Liquorilactobacillus</taxon>
    </lineage>
</organism>
<comment type="caution">
    <text evidence="12">The sequence shown here is derived from an EMBL/GenBank/DDBJ whole genome shotgun (WGS) entry which is preliminary data.</text>
</comment>
<evidence type="ECO:0000256" key="8">
    <source>
        <dbReference type="ARBA" id="ARBA00023136"/>
    </source>
</evidence>
<dbReference type="InterPro" id="IPR039421">
    <property type="entry name" value="Type_1_exporter"/>
</dbReference>
<dbReference type="PROSITE" id="PS50929">
    <property type="entry name" value="ABC_TM1F"/>
    <property type="match status" value="1"/>
</dbReference>
<keyword evidence="6 12" id="KW-0067">ATP-binding</keyword>
<dbReference type="Gene3D" id="1.20.1560.10">
    <property type="entry name" value="ABC transporter type 1, transmembrane domain"/>
    <property type="match status" value="1"/>
</dbReference>
<dbReference type="GO" id="GO:0015421">
    <property type="term" value="F:ABC-type oligopeptide transporter activity"/>
    <property type="evidence" value="ECO:0007669"/>
    <property type="project" value="TreeGrafter"/>
</dbReference>
<dbReference type="AlphaFoldDB" id="A0A0R1Q7Y1"/>
<gene>
    <name evidence="12" type="ORF">FD20_GL000711</name>
</gene>
<evidence type="ECO:0000256" key="6">
    <source>
        <dbReference type="ARBA" id="ARBA00022840"/>
    </source>
</evidence>
<dbReference type="Proteomes" id="UP000051155">
    <property type="component" value="Unassembled WGS sequence"/>
</dbReference>
<keyword evidence="3" id="KW-1003">Cell membrane</keyword>
<feature type="transmembrane region" description="Helical" evidence="9">
    <location>
        <begin position="241"/>
        <end position="266"/>
    </location>
</feature>
<evidence type="ECO:0000259" key="11">
    <source>
        <dbReference type="PROSITE" id="PS50929"/>
    </source>
</evidence>
<dbReference type="Pfam" id="PF00005">
    <property type="entry name" value="ABC_tran"/>
    <property type="match status" value="1"/>
</dbReference>
<sequence>MDSVSEGSLIMGILKPYLKNNFSSIVGAVGAVIVLAVSSLWQPRLLQNIMKAIISDDTAAVRNYGIQLIVLAVIGIIAGIISTYFSAKIAQSVTTDLRADLYNKIQTFSFGNIEKFSSGSLVVRLINDMNQVLNLIMTIFMQLFRIPILFVGAFILGIMTIPRLWWIEVLMVICILGLSGLVFSKMGRFFSKFQKWMDRLNTIAQESMQGIRVVKSFNQEKNEINKFTASSDSIQGLHLSIGYLFSLMIPAFTLISNLMILLAIYFVGIGVTDHPSDLAAIASFISYLMQLMFAIIIGAMTMMMASRGLISLGRIKEVLETQPDVDYKTGAPKEKLDGSVEFRNVSFSYPNSDDLSLHDISFKVKPGETVGIVGATGSGKTTMAQLIPRLYDPTEGTVYVGGSDLRMVNESSLRKAVSYVLQRAILFSGTIAENLRQGKKDASEKELRWASEISQAAEFIDHYEDGFEHKIEERSANLSGGQKQRLSIARGLIGKPQILILDDSTSALDAKSEKKVQEALERDLKKTTVFIIAEKIASVLQADKILVLDKGRLVAVGNHKELLQTSPIYEEIYDAQVSADNNKRGE</sequence>
<dbReference type="InterPro" id="IPR003593">
    <property type="entry name" value="AAA+_ATPase"/>
</dbReference>
<dbReference type="InterPro" id="IPR011527">
    <property type="entry name" value="ABC1_TM_dom"/>
</dbReference>
<keyword evidence="13" id="KW-1185">Reference proteome</keyword>
<dbReference type="SMART" id="SM00382">
    <property type="entry name" value="AAA"/>
    <property type="match status" value="1"/>
</dbReference>
<feature type="transmembrane region" description="Helical" evidence="9">
    <location>
        <begin position="64"/>
        <end position="85"/>
    </location>
</feature>
<dbReference type="PANTHER" id="PTHR43394:SF1">
    <property type="entry name" value="ATP-BINDING CASSETTE SUB-FAMILY B MEMBER 10, MITOCHONDRIAL"/>
    <property type="match status" value="1"/>
</dbReference>
<comment type="subcellular location">
    <subcellularLocation>
        <location evidence="1">Cell membrane</location>
        <topology evidence="1">Multi-pass membrane protein</topology>
    </subcellularLocation>
</comment>
<feature type="transmembrane region" description="Helical" evidence="9">
    <location>
        <begin position="278"/>
        <end position="305"/>
    </location>
</feature>
<evidence type="ECO:0000256" key="1">
    <source>
        <dbReference type="ARBA" id="ARBA00004651"/>
    </source>
</evidence>
<accession>A0A0R1Q7Y1</accession>
<dbReference type="SUPFAM" id="SSF90123">
    <property type="entry name" value="ABC transporter transmembrane region"/>
    <property type="match status" value="1"/>
</dbReference>
<keyword evidence="8 9" id="KW-0472">Membrane</keyword>
<dbReference type="Gene3D" id="3.40.50.300">
    <property type="entry name" value="P-loop containing nucleotide triphosphate hydrolases"/>
    <property type="match status" value="1"/>
</dbReference>
<dbReference type="PROSITE" id="PS50893">
    <property type="entry name" value="ABC_TRANSPORTER_2"/>
    <property type="match status" value="1"/>
</dbReference>
<evidence type="ECO:0000256" key="2">
    <source>
        <dbReference type="ARBA" id="ARBA00022448"/>
    </source>
</evidence>
<evidence type="ECO:0000259" key="10">
    <source>
        <dbReference type="PROSITE" id="PS50893"/>
    </source>
</evidence>
<dbReference type="CDD" id="cd18548">
    <property type="entry name" value="ABC_6TM_Tm287_like"/>
    <property type="match status" value="1"/>
</dbReference>
<dbReference type="SUPFAM" id="SSF52540">
    <property type="entry name" value="P-loop containing nucleoside triphosphate hydrolases"/>
    <property type="match status" value="1"/>
</dbReference>
<dbReference type="EMBL" id="AZEG01000017">
    <property type="protein sequence ID" value="KRL37000.1"/>
    <property type="molecule type" value="Genomic_DNA"/>
</dbReference>
<keyword evidence="5" id="KW-0547">Nucleotide-binding</keyword>
<feature type="domain" description="ABC transporter" evidence="10">
    <location>
        <begin position="340"/>
        <end position="575"/>
    </location>
</feature>
<dbReference type="InterPro" id="IPR027417">
    <property type="entry name" value="P-loop_NTPase"/>
</dbReference>
<evidence type="ECO:0000256" key="9">
    <source>
        <dbReference type="SAM" id="Phobius"/>
    </source>
</evidence>
<dbReference type="InterPro" id="IPR003439">
    <property type="entry name" value="ABC_transporter-like_ATP-bd"/>
</dbReference>
<evidence type="ECO:0000313" key="13">
    <source>
        <dbReference type="Proteomes" id="UP000051155"/>
    </source>
</evidence>
<dbReference type="STRING" id="1423812.FD20_GL000711"/>
<dbReference type="InterPro" id="IPR036640">
    <property type="entry name" value="ABC1_TM_sf"/>
</dbReference>
<evidence type="ECO:0000256" key="4">
    <source>
        <dbReference type="ARBA" id="ARBA00022692"/>
    </source>
</evidence>
<feature type="transmembrane region" description="Helical" evidence="9">
    <location>
        <begin position="21"/>
        <end position="41"/>
    </location>
</feature>
<protein>
    <submittedName>
        <fullName evidence="12">Multidrug ABC transporter permease ATP-binding protein</fullName>
    </submittedName>
</protein>
<evidence type="ECO:0000313" key="12">
    <source>
        <dbReference type="EMBL" id="KRL37000.1"/>
    </source>
</evidence>
<evidence type="ECO:0000256" key="3">
    <source>
        <dbReference type="ARBA" id="ARBA00022475"/>
    </source>
</evidence>
<keyword evidence="2" id="KW-0813">Transport</keyword>
<dbReference type="FunFam" id="3.40.50.300:FF:000221">
    <property type="entry name" value="Multidrug ABC transporter ATP-binding protein"/>
    <property type="match status" value="1"/>
</dbReference>
<feature type="transmembrane region" description="Helical" evidence="9">
    <location>
        <begin position="164"/>
        <end position="183"/>
    </location>
</feature>
<feature type="domain" description="ABC transmembrane type-1" evidence="11">
    <location>
        <begin position="26"/>
        <end position="307"/>
    </location>
</feature>
<dbReference type="InterPro" id="IPR017871">
    <property type="entry name" value="ABC_transporter-like_CS"/>
</dbReference>
<dbReference type="GO" id="GO:0005524">
    <property type="term" value="F:ATP binding"/>
    <property type="evidence" value="ECO:0007669"/>
    <property type="project" value="UniProtKB-KW"/>
</dbReference>
<keyword evidence="7 9" id="KW-1133">Transmembrane helix</keyword>
<dbReference type="PATRIC" id="fig|1423812.3.peg.777"/>
<feature type="transmembrane region" description="Helical" evidence="9">
    <location>
        <begin position="132"/>
        <end position="158"/>
    </location>
</feature>
<dbReference type="PANTHER" id="PTHR43394">
    <property type="entry name" value="ATP-DEPENDENT PERMEASE MDL1, MITOCHONDRIAL"/>
    <property type="match status" value="1"/>
</dbReference>
<dbReference type="GO" id="GO:0005886">
    <property type="term" value="C:plasma membrane"/>
    <property type="evidence" value="ECO:0007669"/>
    <property type="project" value="UniProtKB-SubCell"/>
</dbReference>
<evidence type="ECO:0000256" key="7">
    <source>
        <dbReference type="ARBA" id="ARBA00022989"/>
    </source>
</evidence>
<dbReference type="Pfam" id="PF00664">
    <property type="entry name" value="ABC_membrane"/>
    <property type="match status" value="1"/>
</dbReference>
<dbReference type="GO" id="GO:0016887">
    <property type="term" value="F:ATP hydrolysis activity"/>
    <property type="evidence" value="ECO:0007669"/>
    <property type="project" value="InterPro"/>
</dbReference>
<dbReference type="PROSITE" id="PS00211">
    <property type="entry name" value="ABC_TRANSPORTER_1"/>
    <property type="match status" value="1"/>
</dbReference>
<reference evidence="12 13" key="1">
    <citation type="journal article" date="2015" name="Genome Announc.">
        <title>Expanding the biotechnology potential of lactobacilli through comparative genomics of 213 strains and associated genera.</title>
        <authorList>
            <person name="Sun Z."/>
            <person name="Harris H.M."/>
            <person name="McCann A."/>
            <person name="Guo C."/>
            <person name="Argimon S."/>
            <person name="Zhang W."/>
            <person name="Yang X."/>
            <person name="Jeffery I.B."/>
            <person name="Cooney J.C."/>
            <person name="Kagawa T.F."/>
            <person name="Liu W."/>
            <person name="Song Y."/>
            <person name="Salvetti E."/>
            <person name="Wrobel A."/>
            <person name="Rasinkangas P."/>
            <person name="Parkhill J."/>
            <person name="Rea M.C."/>
            <person name="O'Sullivan O."/>
            <person name="Ritari J."/>
            <person name="Douillard F.P."/>
            <person name="Paul Ross R."/>
            <person name="Yang R."/>
            <person name="Briner A.E."/>
            <person name="Felis G.E."/>
            <person name="de Vos W.M."/>
            <person name="Barrangou R."/>
            <person name="Klaenhammer T.R."/>
            <person name="Caufield P.W."/>
            <person name="Cui Y."/>
            <person name="Zhang H."/>
            <person name="O'Toole P.W."/>
        </authorList>
    </citation>
    <scope>NUCLEOTIDE SEQUENCE [LARGE SCALE GENOMIC DNA]</scope>
    <source>
        <strain evidence="12 13">DSM 19971</strain>
    </source>
</reference>
<proteinExistence type="predicted"/>